<sequence length="573" mass="63453">MRKMRMTRYAAGLAAGALVLAACGNGTDDGAGNDTGTGSDTDNGSEGDDAAAEVEPLTVHANDGTSYQANYNPYSTSALRGTTGLIYEPLVISTPMQPGQPIPWLAESLDFNDDGTVLTVNLREGVQWSDGEAFTADDVAFTFNQLSENSALDTAALRPASATAVDETTAEIEFEEPRFAREGAIGNTVIVPEHIWSELDEPLEFVNDEDPVGTGPFVLGQFGEQMYTLVKNEEYWAADEIEVEEIRYPANTTETLTTRLQQGDLDWSGGFIANIEQVFVSHDPDNRGYWYPGGGAVNITINNEREIWDDQDLREAVSLAIDRVEVSEVAMQGYVPPAHPTGLPMPAYEEVLADEYRDMELDFDPARANEILDEAGYETGEDGVRTAPNGDRLTFDFEVPSGWPDWVDISNVIEPMFSEIGIELSPQGVSLEQYVENRNNGNFDITLASVGMGLTPYDMYRNMLSSEYRPDEDSEDQSVSANFGRFWSDEADEQLQRFENTGDDDERQEAIEEMQRFVVEERAVIPLIPTANWFQYNTVRWTGFPNEDNPYALGAPFQVPDNALIIRELTPNN</sequence>
<evidence type="ECO:0000313" key="5">
    <source>
        <dbReference type="Proteomes" id="UP000280668"/>
    </source>
</evidence>
<dbReference type="PANTHER" id="PTHR30290">
    <property type="entry name" value="PERIPLASMIC BINDING COMPONENT OF ABC TRANSPORTER"/>
    <property type="match status" value="1"/>
</dbReference>
<dbReference type="Gene3D" id="3.10.105.10">
    <property type="entry name" value="Dipeptide-binding Protein, Domain 3"/>
    <property type="match status" value="1"/>
</dbReference>
<dbReference type="Gene3D" id="3.40.190.10">
    <property type="entry name" value="Periplasmic binding protein-like II"/>
    <property type="match status" value="1"/>
</dbReference>
<feature type="signal peptide" evidence="2">
    <location>
        <begin position="1"/>
        <end position="21"/>
    </location>
</feature>
<keyword evidence="2" id="KW-0732">Signal</keyword>
<evidence type="ECO:0000256" key="1">
    <source>
        <dbReference type="SAM" id="MobiDB-lite"/>
    </source>
</evidence>
<dbReference type="InterPro" id="IPR039424">
    <property type="entry name" value="SBP_5"/>
</dbReference>
<dbReference type="AlphaFoldDB" id="A0A3N2BF56"/>
<evidence type="ECO:0000256" key="2">
    <source>
        <dbReference type="SAM" id="SignalP"/>
    </source>
</evidence>
<feature type="region of interest" description="Disordered" evidence="1">
    <location>
        <begin position="29"/>
        <end position="50"/>
    </location>
</feature>
<dbReference type="GO" id="GO:1904680">
    <property type="term" value="F:peptide transmembrane transporter activity"/>
    <property type="evidence" value="ECO:0007669"/>
    <property type="project" value="TreeGrafter"/>
</dbReference>
<protein>
    <submittedName>
        <fullName evidence="4">Peptide/nickel transport system substrate-binding protein</fullName>
    </submittedName>
</protein>
<dbReference type="InterPro" id="IPR000914">
    <property type="entry name" value="SBP_5_dom"/>
</dbReference>
<keyword evidence="5" id="KW-1185">Reference proteome</keyword>
<accession>A0A3N2BF56</accession>
<evidence type="ECO:0000259" key="3">
    <source>
        <dbReference type="Pfam" id="PF00496"/>
    </source>
</evidence>
<dbReference type="GO" id="GO:0015833">
    <property type="term" value="P:peptide transport"/>
    <property type="evidence" value="ECO:0007669"/>
    <property type="project" value="TreeGrafter"/>
</dbReference>
<feature type="chain" id="PRO_5039092383" evidence="2">
    <location>
        <begin position="22"/>
        <end position="573"/>
    </location>
</feature>
<dbReference type="GO" id="GO:0042597">
    <property type="term" value="C:periplasmic space"/>
    <property type="evidence" value="ECO:0007669"/>
    <property type="project" value="UniProtKB-ARBA"/>
</dbReference>
<dbReference type="RefSeq" id="WP_170163287.1">
    <property type="nucleotide sequence ID" value="NZ_RKHK01000001.1"/>
</dbReference>
<dbReference type="PIRSF" id="PIRSF002741">
    <property type="entry name" value="MppA"/>
    <property type="match status" value="1"/>
</dbReference>
<dbReference type="SUPFAM" id="SSF53850">
    <property type="entry name" value="Periplasmic binding protein-like II"/>
    <property type="match status" value="1"/>
</dbReference>
<name>A0A3N2BF56_9MICO</name>
<reference evidence="4 5" key="1">
    <citation type="submission" date="2018-11" db="EMBL/GenBank/DDBJ databases">
        <title>Sequencing the genomes of 1000 actinobacteria strains.</title>
        <authorList>
            <person name="Klenk H.-P."/>
        </authorList>
    </citation>
    <scope>NUCLEOTIDE SEQUENCE [LARGE SCALE GENOMIC DNA]</scope>
    <source>
        <strain evidence="4 5">DSM 11294</strain>
    </source>
</reference>
<organism evidence="4 5">
    <name type="scientific">Bogoriella caseilytica</name>
    <dbReference type="NCBI Taxonomy" id="56055"/>
    <lineage>
        <taxon>Bacteria</taxon>
        <taxon>Bacillati</taxon>
        <taxon>Actinomycetota</taxon>
        <taxon>Actinomycetes</taxon>
        <taxon>Micrococcales</taxon>
        <taxon>Bogoriellaceae</taxon>
        <taxon>Bogoriella</taxon>
    </lineage>
</organism>
<dbReference type="InterPro" id="IPR030678">
    <property type="entry name" value="Peptide/Ni-bd"/>
</dbReference>
<dbReference type="Proteomes" id="UP000280668">
    <property type="component" value="Unassembled WGS sequence"/>
</dbReference>
<dbReference type="CDD" id="cd08509">
    <property type="entry name" value="PBP2_TmCBP_oligosaccharides_like"/>
    <property type="match status" value="1"/>
</dbReference>
<dbReference type="EMBL" id="RKHK01000001">
    <property type="protein sequence ID" value="ROR73882.1"/>
    <property type="molecule type" value="Genomic_DNA"/>
</dbReference>
<feature type="domain" description="Solute-binding protein family 5" evidence="3">
    <location>
        <begin position="100"/>
        <end position="466"/>
    </location>
</feature>
<gene>
    <name evidence="4" type="ORF">EDD31_2275</name>
</gene>
<dbReference type="Gene3D" id="3.90.76.10">
    <property type="entry name" value="Dipeptide-binding Protein, Domain 1"/>
    <property type="match status" value="1"/>
</dbReference>
<proteinExistence type="predicted"/>
<dbReference type="Pfam" id="PF00496">
    <property type="entry name" value="SBP_bac_5"/>
    <property type="match status" value="1"/>
</dbReference>
<dbReference type="PROSITE" id="PS51257">
    <property type="entry name" value="PROKAR_LIPOPROTEIN"/>
    <property type="match status" value="1"/>
</dbReference>
<evidence type="ECO:0000313" key="4">
    <source>
        <dbReference type="EMBL" id="ROR73882.1"/>
    </source>
</evidence>
<comment type="caution">
    <text evidence="4">The sequence shown here is derived from an EMBL/GenBank/DDBJ whole genome shotgun (WGS) entry which is preliminary data.</text>
</comment>
<dbReference type="GO" id="GO:0043190">
    <property type="term" value="C:ATP-binding cassette (ABC) transporter complex"/>
    <property type="evidence" value="ECO:0007669"/>
    <property type="project" value="InterPro"/>
</dbReference>